<dbReference type="InterPro" id="IPR051396">
    <property type="entry name" value="Bact_Antivir_Def_Nuclease"/>
</dbReference>
<dbReference type="SUPFAM" id="SSF52540">
    <property type="entry name" value="P-loop containing nucleoside triphosphate hydrolases"/>
    <property type="match status" value="1"/>
</dbReference>
<sequence length="571" mass="64112">MSAPTRSTRKSGPPFTVMFGLSEPEVSAIRPFHVFIVPSEHQTKDYGFRTRVDVHVGLPGNLPYFGFSAFFGLLTPEADTVSDVLRIEEELRDTDNPAKLIEANESHRFFTMLPSMDDYRRLVRVIGAELTSDLLLDINDVVALGEFQPSSDIPQLAAGTQVFQRSFIRHSESFFAFRNAGPILRGINSEEFGRMSNDIEVTFRLAGRVNEHRLRFRFDYEGDLPKRIAVVIGKNGVGKSWALGQIVRAALAGDEVSLRETNTRERVSVNRVLAFAPASEWASVFPPERKKSPKVWYKRFALNRTGRARRGGGVADMVLQVARSEGFIGKLSRWEIFLDAIRAISDWEQIVLVNSDRDSAPIPIAALRPNAERASLPEDDDREDESELRMFSAIDLNREPVRLVDDAIYSLSSGETSFLRFAAQASLYVENGSLLLLDEPETHLHPNFISRFVALLNELLVNTGSAAVISTHSAYFVREVFREQVTVLSTTSDGMVISEPLRLQTFGADVGSISYFVFGEDEPSRLAAEVERSLLTQYQSWDKLYADYKDDLSPEMLGSLRLALEAKRRDE</sequence>
<dbReference type="GO" id="GO:0016887">
    <property type="term" value="F:ATP hydrolysis activity"/>
    <property type="evidence" value="ECO:0007669"/>
    <property type="project" value="InterPro"/>
</dbReference>
<dbReference type="Gene3D" id="3.40.50.300">
    <property type="entry name" value="P-loop containing nucleotide triphosphate hydrolases"/>
    <property type="match status" value="1"/>
</dbReference>
<gene>
    <name evidence="2" type="ORF">L5014_36055</name>
</gene>
<accession>A0A9X2A2S2</accession>
<dbReference type="Pfam" id="PF13304">
    <property type="entry name" value="AAA_21"/>
    <property type="match status" value="1"/>
</dbReference>
<dbReference type="InterPro" id="IPR003959">
    <property type="entry name" value="ATPase_AAA_core"/>
</dbReference>
<proteinExistence type="predicted"/>
<feature type="domain" description="ATPase AAA-type core" evidence="1">
    <location>
        <begin position="408"/>
        <end position="477"/>
    </location>
</feature>
<dbReference type="InterPro" id="IPR027417">
    <property type="entry name" value="P-loop_NTPase"/>
</dbReference>
<comment type="caution">
    <text evidence="2">The sequence shown here is derived from an EMBL/GenBank/DDBJ whole genome shotgun (WGS) entry which is preliminary data.</text>
</comment>
<dbReference type="EMBL" id="JAKLJA010000068">
    <property type="protein sequence ID" value="MCG5078681.1"/>
    <property type="molecule type" value="Genomic_DNA"/>
</dbReference>
<evidence type="ECO:0000313" key="3">
    <source>
        <dbReference type="Proteomes" id="UP001139308"/>
    </source>
</evidence>
<evidence type="ECO:0000259" key="1">
    <source>
        <dbReference type="Pfam" id="PF13304"/>
    </source>
</evidence>
<evidence type="ECO:0000313" key="2">
    <source>
        <dbReference type="EMBL" id="MCG5078681.1"/>
    </source>
</evidence>
<dbReference type="RefSeq" id="WP_238468660.1">
    <property type="nucleotide sequence ID" value="NZ_JAKLJA010000068.1"/>
</dbReference>
<keyword evidence="3" id="KW-1185">Reference proteome</keyword>
<organism evidence="2 3">
    <name type="scientific">Paraburkholderia tagetis</name>
    <dbReference type="NCBI Taxonomy" id="2913261"/>
    <lineage>
        <taxon>Bacteria</taxon>
        <taxon>Pseudomonadati</taxon>
        <taxon>Pseudomonadota</taxon>
        <taxon>Betaproteobacteria</taxon>
        <taxon>Burkholderiales</taxon>
        <taxon>Burkholderiaceae</taxon>
        <taxon>Paraburkholderia</taxon>
    </lineage>
</organism>
<dbReference type="GO" id="GO:0005524">
    <property type="term" value="F:ATP binding"/>
    <property type="evidence" value="ECO:0007669"/>
    <property type="project" value="InterPro"/>
</dbReference>
<dbReference type="Proteomes" id="UP001139308">
    <property type="component" value="Unassembled WGS sequence"/>
</dbReference>
<dbReference type="PANTHER" id="PTHR43581:SF2">
    <property type="entry name" value="EXCINUCLEASE ATPASE SUBUNIT"/>
    <property type="match status" value="1"/>
</dbReference>
<name>A0A9X2A2S2_9BURK</name>
<reference evidence="2" key="1">
    <citation type="submission" date="2022-01" db="EMBL/GenBank/DDBJ databases">
        <title>Genome sequence and assembly of Parabukholderia sp. RG36.</title>
        <authorList>
            <person name="Chhetri G."/>
        </authorList>
    </citation>
    <scope>NUCLEOTIDE SEQUENCE</scope>
    <source>
        <strain evidence="2">RG36</strain>
    </source>
</reference>
<dbReference type="AlphaFoldDB" id="A0A9X2A2S2"/>
<dbReference type="PANTHER" id="PTHR43581">
    <property type="entry name" value="ATP/GTP PHOSPHATASE"/>
    <property type="match status" value="1"/>
</dbReference>
<protein>
    <submittedName>
        <fullName evidence="2">AAA family ATPase</fullName>
    </submittedName>
</protein>